<comment type="caution">
    <text evidence="3">The sequence shown here is derived from an EMBL/GenBank/DDBJ whole genome shotgun (WGS) entry which is preliminary data.</text>
</comment>
<protein>
    <recommendedName>
        <fullName evidence="2">Myb-like domain-containing protein</fullName>
    </recommendedName>
</protein>
<evidence type="ECO:0000259" key="2">
    <source>
        <dbReference type="PROSITE" id="PS50090"/>
    </source>
</evidence>
<dbReference type="InterPro" id="IPR009057">
    <property type="entry name" value="Homeodomain-like_sf"/>
</dbReference>
<keyword evidence="4" id="KW-1185">Reference proteome</keyword>
<feature type="region of interest" description="Disordered" evidence="1">
    <location>
        <begin position="93"/>
        <end position="133"/>
    </location>
</feature>
<organism evidence="3 4">
    <name type="scientific">Chaetoceros tenuissimus</name>
    <dbReference type="NCBI Taxonomy" id="426638"/>
    <lineage>
        <taxon>Eukaryota</taxon>
        <taxon>Sar</taxon>
        <taxon>Stramenopiles</taxon>
        <taxon>Ochrophyta</taxon>
        <taxon>Bacillariophyta</taxon>
        <taxon>Coscinodiscophyceae</taxon>
        <taxon>Chaetocerotophycidae</taxon>
        <taxon>Chaetocerotales</taxon>
        <taxon>Chaetocerotaceae</taxon>
        <taxon>Chaetoceros</taxon>
    </lineage>
</organism>
<dbReference type="Gene3D" id="1.10.10.60">
    <property type="entry name" value="Homeodomain-like"/>
    <property type="match status" value="1"/>
</dbReference>
<gene>
    <name evidence="3" type="ORF">CTEN210_17037</name>
</gene>
<dbReference type="PROSITE" id="PS50090">
    <property type="entry name" value="MYB_LIKE"/>
    <property type="match status" value="1"/>
</dbReference>
<dbReference type="AlphaFoldDB" id="A0AAD3DC42"/>
<dbReference type="CDD" id="cd00167">
    <property type="entry name" value="SANT"/>
    <property type="match status" value="1"/>
</dbReference>
<reference evidence="3 4" key="1">
    <citation type="journal article" date="2021" name="Sci. Rep.">
        <title>The genome of the diatom Chaetoceros tenuissimus carries an ancient integrated fragment of an extant virus.</title>
        <authorList>
            <person name="Hongo Y."/>
            <person name="Kimura K."/>
            <person name="Takaki Y."/>
            <person name="Yoshida Y."/>
            <person name="Baba S."/>
            <person name="Kobayashi G."/>
            <person name="Nagasaki K."/>
            <person name="Hano T."/>
            <person name="Tomaru Y."/>
        </authorList>
    </citation>
    <scope>NUCLEOTIDE SEQUENCE [LARGE SCALE GENOMIC DNA]</scope>
    <source>
        <strain evidence="3 4">NIES-3715</strain>
    </source>
</reference>
<evidence type="ECO:0000256" key="1">
    <source>
        <dbReference type="SAM" id="MobiDB-lite"/>
    </source>
</evidence>
<proteinExistence type="predicted"/>
<name>A0AAD3DC42_9STRA</name>
<evidence type="ECO:0000313" key="3">
    <source>
        <dbReference type="EMBL" id="GFH60561.1"/>
    </source>
</evidence>
<feature type="region of interest" description="Disordered" evidence="1">
    <location>
        <begin position="1"/>
        <end position="21"/>
    </location>
</feature>
<sequence>MPRKWGDHQAGENVNPNINTPKLGAKLKALTTLKRNGWTEQETERLLKLVSDLEKSTENMDRSSNKFWSEISKKMEQRSPQSCRSKYDRVAKVVRGKKRKNKKPSELKPQSAQATPVQKQSKSTSAPTDLMSNTNIEKPVEKASAVAPLTWSPFTFTPTSEKKMVDMMRGHVLSTDNDTCSFDADLSSISPVDIDSDVTLSRDFAAQMLTFLSCDDDSSQGESSPTPRDSLVHSPEESLQQESEARRDAKVLETSCKKLLVGEMIDTPVGGVYKCGSIDIAEKNCLRVSFQENDEIFRSSHDSVNTAILSAETPISSNKKRTALGESFPLQLAAAKKVPLKFVLKDCTPPSTKYSEQDVYSNVSSVTNPMSRSRKKAKVDNTSQFYQFGSVWDNVNSPISTSKSNLMTPIKQTISTEYMYSEMFSHLSRSAPQSYTKRRFGYTPHPPTSILKEYHSEPPRVRNSQGERKDGLLRCPAVSVPPLKPSSDIRSEIVSTSPGLDDKALNKVLFL</sequence>
<feature type="region of interest" description="Disordered" evidence="1">
    <location>
        <begin position="215"/>
        <end position="247"/>
    </location>
</feature>
<dbReference type="SUPFAM" id="SSF46689">
    <property type="entry name" value="Homeodomain-like"/>
    <property type="match status" value="1"/>
</dbReference>
<dbReference type="SMART" id="SM00717">
    <property type="entry name" value="SANT"/>
    <property type="match status" value="1"/>
</dbReference>
<feature type="compositionally biased region" description="Basic residues" evidence="1">
    <location>
        <begin position="93"/>
        <end position="102"/>
    </location>
</feature>
<feature type="compositionally biased region" description="Polar residues" evidence="1">
    <location>
        <begin position="108"/>
        <end position="133"/>
    </location>
</feature>
<feature type="domain" description="Myb-like" evidence="2">
    <location>
        <begin position="30"/>
        <end position="91"/>
    </location>
</feature>
<feature type="compositionally biased region" description="Basic and acidic residues" evidence="1">
    <location>
        <begin position="1"/>
        <end position="10"/>
    </location>
</feature>
<dbReference type="InterPro" id="IPR001005">
    <property type="entry name" value="SANT/Myb"/>
</dbReference>
<dbReference type="Pfam" id="PF00249">
    <property type="entry name" value="Myb_DNA-binding"/>
    <property type="match status" value="1"/>
</dbReference>
<dbReference type="Proteomes" id="UP001054902">
    <property type="component" value="Unassembled WGS sequence"/>
</dbReference>
<dbReference type="EMBL" id="BLLK01000069">
    <property type="protein sequence ID" value="GFH60561.1"/>
    <property type="molecule type" value="Genomic_DNA"/>
</dbReference>
<accession>A0AAD3DC42</accession>
<evidence type="ECO:0000313" key="4">
    <source>
        <dbReference type="Proteomes" id="UP001054902"/>
    </source>
</evidence>